<comment type="cofactor">
    <cofactor evidence="2">
        <name>thiamine diphosphate</name>
        <dbReference type="ChEBI" id="CHEBI:58937"/>
    </cofactor>
</comment>
<dbReference type="Proteomes" id="UP000291116">
    <property type="component" value="Unassembled WGS sequence"/>
</dbReference>
<dbReference type="Gene3D" id="3.40.50.970">
    <property type="match status" value="1"/>
</dbReference>
<dbReference type="InterPro" id="IPR001017">
    <property type="entry name" value="DH_E1"/>
</dbReference>
<evidence type="ECO:0000313" key="6">
    <source>
        <dbReference type="Proteomes" id="UP000291116"/>
    </source>
</evidence>
<dbReference type="GO" id="GO:0003863">
    <property type="term" value="F:branched-chain 2-oxo acid dehydrogenase activity"/>
    <property type="evidence" value="ECO:0007669"/>
    <property type="project" value="UniProtKB-EC"/>
</dbReference>
<comment type="catalytic activity">
    <reaction evidence="2">
        <text>N(6)-[(R)-lipoyl]-L-lysyl-[protein] + 3-methyl-2-oxobutanoate + H(+) = N(6)-[(R)-S(8)-2-methylpropanoyldihydrolipoyl]-L-lysyl-[protein] + CO2</text>
        <dbReference type="Rhea" id="RHEA:13457"/>
        <dbReference type="Rhea" id="RHEA-COMP:10474"/>
        <dbReference type="Rhea" id="RHEA-COMP:10497"/>
        <dbReference type="ChEBI" id="CHEBI:11851"/>
        <dbReference type="ChEBI" id="CHEBI:15378"/>
        <dbReference type="ChEBI" id="CHEBI:16526"/>
        <dbReference type="ChEBI" id="CHEBI:83099"/>
        <dbReference type="ChEBI" id="CHEBI:83142"/>
        <dbReference type="EC" id="1.2.4.4"/>
    </reaction>
</comment>
<organism evidence="5 6">
    <name type="scientific">Pseudo-nitzschia multistriata</name>
    <dbReference type="NCBI Taxonomy" id="183589"/>
    <lineage>
        <taxon>Eukaryota</taxon>
        <taxon>Sar</taxon>
        <taxon>Stramenopiles</taxon>
        <taxon>Ochrophyta</taxon>
        <taxon>Bacillariophyta</taxon>
        <taxon>Bacillariophyceae</taxon>
        <taxon>Bacillariophycidae</taxon>
        <taxon>Bacillariales</taxon>
        <taxon>Bacillariaceae</taxon>
        <taxon>Pseudo-nitzschia</taxon>
    </lineage>
</organism>
<dbReference type="OrthoDB" id="3845at2759"/>
<keyword evidence="1 2" id="KW-0560">Oxidoreductase</keyword>
<dbReference type="EMBL" id="CAACVS010000335">
    <property type="protein sequence ID" value="VEU41190.1"/>
    <property type="molecule type" value="Genomic_DNA"/>
</dbReference>
<dbReference type="GO" id="GO:0009083">
    <property type="term" value="P:branched-chain amino acid catabolic process"/>
    <property type="evidence" value="ECO:0007669"/>
    <property type="project" value="TreeGrafter"/>
</dbReference>
<dbReference type="InterPro" id="IPR050771">
    <property type="entry name" value="Alpha-ketoacid_DH_E1_comp"/>
</dbReference>
<evidence type="ECO:0000259" key="4">
    <source>
        <dbReference type="Pfam" id="PF00676"/>
    </source>
</evidence>
<comment type="function">
    <text evidence="2">The branched-chain alpha-keto dehydrogenase complex catalyzes the overall conversion of alpha-keto acids to acyl-CoA and CO(2). It contains multiple copies of three enzymatic components: branched-chain alpha-keto acid decarboxylase (E1), lipoamide acyltransferase (E2) and lipoamide dehydrogenase (E3).</text>
</comment>
<dbReference type="SUPFAM" id="SSF52518">
    <property type="entry name" value="Thiamin diphosphate-binding fold (THDP-binding)"/>
    <property type="match status" value="1"/>
</dbReference>
<feature type="region of interest" description="Disordered" evidence="3">
    <location>
        <begin position="211"/>
        <end position="230"/>
    </location>
</feature>
<evidence type="ECO:0000256" key="3">
    <source>
        <dbReference type="SAM" id="MobiDB-lite"/>
    </source>
</evidence>
<feature type="region of interest" description="Disordered" evidence="3">
    <location>
        <begin position="73"/>
        <end position="101"/>
    </location>
</feature>
<sequence>MSTRTSSWIVATAARRGVAVGWCGFDRGGVRAAACTGVCLRSKSTRARSPRTNGETHLVGALNGIARRKRIAGGGEAPSRAKPQQPRKGLGPETVTKPIAVGSPAEATTVLAMEPEIQHSSDVNEFVSPSELFFAGDTPIPVTSRLHIVTPKEDTPRGTWPIFRIMHTLRLIPFFLLFTKDEDGSFRDGGNDGYMHDGDADNLVLGTSSPANKANGSNVMEPSASKNHAPGLSKLRDSLSKLYPNHSLAIEQNGLFQPSKFEYADTNSRDTLQRLLRHMVRLREMDSIFQNAQRQGRISFYLTCRGEEGIHFGTASALEPQDIILGQYREQGPLMWRGFTVQQFADQCFGNASDLGKGRQMPIHYGSRALNYQTISSCLGTQIPQAVGVALRLKMMAAADSEAKKAVSLAFFGDGCTSTTDFHSGLNFAATLECPVIFFCRNNGYAISTSTREQFAGDGIVSRAPGYGMAGIRVDGNDVFAVHAAVREARTYALENNAPVLIEAMSYRQGHHSTSDDSLQYRSAEEVDHFACQSDPFDRLRKFFERHEHCGVTDDAIQSVIEEEKRAVLDALRTAERKPKPPLEDLFNDVYHEMPPSLKAQQAKLNEHVSKYPDAYAF</sequence>
<name>A0A448ZGM7_9STRA</name>
<dbReference type="CDD" id="cd02000">
    <property type="entry name" value="TPP_E1_PDC_ADC_BCADC"/>
    <property type="match status" value="1"/>
</dbReference>
<dbReference type="EC" id="1.2.4.4" evidence="2"/>
<protein>
    <recommendedName>
        <fullName evidence="2">2-oxoisovalerate dehydrogenase subunit alpha</fullName>
        <ecNumber evidence="2">1.2.4.4</ecNumber>
    </recommendedName>
    <alternativeName>
        <fullName evidence="2">Branched-chain alpha-keto acid dehydrogenase E1 component alpha chain</fullName>
    </alternativeName>
</protein>
<dbReference type="FunFam" id="3.40.50.970:FF:000108">
    <property type="entry name" value="2-oxoisovalerate dehydrogenase subunit alpha"/>
    <property type="match status" value="1"/>
</dbReference>
<dbReference type="Pfam" id="PF00676">
    <property type="entry name" value="E1_dh"/>
    <property type="match status" value="1"/>
</dbReference>
<keyword evidence="6" id="KW-1185">Reference proteome</keyword>
<keyword evidence="2" id="KW-0786">Thiamine pyrophosphate</keyword>
<reference evidence="5 6" key="1">
    <citation type="submission" date="2019-01" db="EMBL/GenBank/DDBJ databases">
        <authorList>
            <person name="Ferrante I. M."/>
        </authorList>
    </citation>
    <scope>NUCLEOTIDE SEQUENCE [LARGE SCALE GENOMIC DNA]</scope>
    <source>
        <strain evidence="5 6">B856</strain>
    </source>
</reference>
<feature type="domain" description="Dehydrogenase E1 component" evidence="4">
    <location>
        <begin position="278"/>
        <end position="583"/>
    </location>
</feature>
<comment type="similarity">
    <text evidence="2">Belongs to the BCKDHA family.</text>
</comment>
<dbReference type="InterPro" id="IPR029061">
    <property type="entry name" value="THDP-binding"/>
</dbReference>
<dbReference type="AlphaFoldDB" id="A0A448ZGM7"/>
<accession>A0A448ZGM7</accession>
<evidence type="ECO:0000256" key="2">
    <source>
        <dbReference type="RuleBase" id="RU365014"/>
    </source>
</evidence>
<proteinExistence type="inferred from homology"/>
<gene>
    <name evidence="5" type="ORF">PSNMU_V1.4_AUG-EV-PASAV3_0081560</name>
</gene>
<dbReference type="PANTHER" id="PTHR43380">
    <property type="entry name" value="2-OXOISOVALERATE DEHYDROGENASE SUBUNIT ALPHA, MITOCHONDRIAL"/>
    <property type="match status" value="1"/>
</dbReference>
<dbReference type="PANTHER" id="PTHR43380:SF1">
    <property type="entry name" value="2-OXOISOVALERATE DEHYDROGENASE SUBUNIT ALPHA, MITOCHONDRIAL"/>
    <property type="match status" value="1"/>
</dbReference>
<evidence type="ECO:0000313" key="5">
    <source>
        <dbReference type="EMBL" id="VEU41190.1"/>
    </source>
</evidence>
<feature type="compositionally biased region" description="Polar residues" evidence="3">
    <location>
        <begin position="211"/>
        <end position="226"/>
    </location>
</feature>
<evidence type="ECO:0000256" key="1">
    <source>
        <dbReference type="ARBA" id="ARBA00023002"/>
    </source>
</evidence>